<dbReference type="EMBL" id="MRZV01000986">
    <property type="protein sequence ID" value="PIK41813.1"/>
    <property type="molecule type" value="Genomic_DNA"/>
</dbReference>
<dbReference type="InterPro" id="IPR006785">
    <property type="entry name" value="Pex14_N"/>
</dbReference>
<evidence type="ECO:0000256" key="7">
    <source>
        <dbReference type="ARBA" id="ARBA00022990"/>
    </source>
</evidence>
<evidence type="ECO:0000256" key="17">
    <source>
        <dbReference type="SAM" id="MobiDB-lite"/>
    </source>
</evidence>
<reference evidence="19 20" key="1">
    <citation type="journal article" date="2017" name="PLoS Biol.">
        <title>The sea cucumber genome provides insights into morphological evolution and visceral regeneration.</title>
        <authorList>
            <person name="Zhang X."/>
            <person name="Sun L."/>
            <person name="Yuan J."/>
            <person name="Sun Y."/>
            <person name="Gao Y."/>
            <person name="Zhang L."/>
            <person name="Li S."/>
            <person name="Dai H."/>
            <person name="Hamel J.F."/>
            <person name="Liu C."/>
            <person name="Yu Y."/>
            <person name="Liu S."/>
            <person name="Lin W."/>
            <person name="Guo K."/>
            <person name="Jin S."/>
            <person name="Xu P."/>
            <person name="Storey K.B."/>
            <person name="Huan P."/>
            <person name="Zhang T."/>
            <person name="Zhou Y."/>
            <person name="Zhang J."/>
            <person name="Lin C."/>
            <person name="Li X."/>
            <person name="Xing L."/>
            <person name="Huo D."/>
            <person name="Sun M."/>
            <person name="Wang L."/>
            <person name="Mercier A."/>
            <person name="Li F."/>
            <person name="Yang H."/>
            <person name="Xiang J."/>
        </authorList>
    </citation>
    <scope>NUCLEOTIDE SEQUENCE [LARGE SCALE GENOMIC DNA]</scope>
    <source>
        <strain evidence="19">Shaxun</strain>
        <tissue evidence="19">Muscle</tissue>
    </source>
</reference>
<evidence type="ECO:0000256" key="1">
    <source>
        <dbReference type="ARBA" id="ARBA00005443"/>
    </source>
</evidence>
<dbReference type="GO" id="GO:0016560">
    <property type="term" value="P:protein import into peroxisome matrix, docking"/>
    <property type="evidence" value="ECO:0007669"/>
    <property type="project" value="UniProtKB-UniRule"/>
</dbReference>
<dbReference type="OrthoDB" id="441517at2759"/>
<evidence type="ECO:0000256" key="10">
    <source>
        <dbReference type="ARBA" id="ARBA00023140"/>
    </source>
</evidence>
<evidence type="ECO:0000256" key="15">
    <source>
        <dbReference type="ARBA" id="ARBA00065694"/>
    </source>
</evidence>
<keyword evidence="2 16" id="KW-0813">Transport</keyword>
<feature type="compositionally biased region" description="Polar residues" evidence="17">
    <location>
        <begin position="8"/>
        <end position="21"/>
    </location>
</feature>
<evidence type="ECO:0000256" key="4">
    <source>
        <dbReference type="ARBA" id="ARBA00022692"/>
    </source>
</evidence>
<protein>
    <recommendedName>
        <fullName evidence="11 16">Peroxisomal membrane protein PEX14</fullName>
    </recommendedName>
    <alternativeName>
        <fullName evidence="16">Peroxin-14</fullName>
    </alternativeName>
</protein>
<evidence type="ECO:0000256" key="6">
    <source>
        <dbReference type="ARBA" id="ARBA00022989"/>
    </source>
</evidence>
<evidence type="ECO:0000256" key="13">
    <source>
        <dbReference type="ARBA" id="ARBA00046271"/>
    </source>
</evidence>
<keyword evidence="8" id="KW-0811">Translocation</keyword>
<evidence type="ECO:0000256" key="8">
    <source>
        <dbReference type="ARBA" id="ARBA00023010"/>
    </source>
</evidence>
<evidence type="ECO:0000313" key="19">
    <source>
        <dbReference type="EMBL" id="PIK41813.1"/>
    </source>
</evidence>
<evidence type="ECO:0000256" key="2">
    <source>
        <dbReference type="ARBA" id="ARBA00022448"/>
    </source>
</evidence>
<dbReference type="GO" id="GO:1990429">
    <property type="term" value="C:peroxisomal importomer complex"/>
    <property type="evidence" value="ECO:0007669"/>
    <property type="project" value="TreeGrafter"/>
</dbReference>
<feature type="region of interest" description="Disordered" evidence="17">
    <location>
        <begin position="276"/>
        <end position="338"/>
    </location>
</feature>
<comment type="function">
    <text evidence="14">Component of the PEX13-PEX14 docking complex, a translocon channel that specifically mediates the import of peroxisomal cargo proteins bound to PEX5 receptor. The PEX13-PEX14 docking complex forms a large import pore which can be opened to a diameter of about 9 nm. Mechanistically, PEX5 receptor along with cargo proteins associates with the PEX14 subunit of the PEX13-PEX14 docking complex in the cytosol, leading to the insertion of the receptor into the organelle membrane with the concomitant translocation of the cargo into the peroxisome matrix. Plays a key role for peroxisome movement through a direct interaction with tubulin.</text>
</comment>
<evidence type="ECO:0000256" key="3">
    <source>
        <dbReference type="ARBA" id="ARBA00022553"/>
    </source>
</evidence>
<keyword evidence="20" id="KW-1185">Reference proteome</keyword>
<feature type="compositionally biased region" description="Acidic residues" evidence="17">
    <location>
        <begin position="308"/>
        <end position="318"/>
    </location>
</feature>
<keyword evidence="4" id="KW-0812">Transmembrane</keyword>
<feature type="compositionally biased region" description="Polar residues" evidence="17">
    <location>
        <begin position="276"/>
        <end position="298"/>
    </location>
</feature>
<keyword evidence="10 16" id="KW-0576">Peroxisome</keyword>
<evidence type="ECO:0000256" key="14">
    <source>
        <dbReference type="ARBA" id="ARBA00055057"/>
    </source>
</evidence>
<dbReference type="GO" id="GO:0005778">
    <property type="term" value="C:peroxisomal membrane"/>
    <property type="evidence" value="ECO:0007669"/>
    <property type="project" value="UniProtKB-SubCell"/>
</dbReference>
<comment type="subunit">
    <text evidence="15">Interacts with PEX13; forming the PEX13-PEX14 docking complex. Interacts with PEX5 (via WxxxF/Y motifs). Interacts with PEX19. Interacts with tubulin.</text>
</comment>
<proteinExistence type="inferred from homology"/>
<comment type="subcellular location">
    <subcellularLocation>
        <location evidence="12">Endomembrane system</location>
        <topology evidence="12">Single-pass membrane protein</topology>
    </subcellularLocation>
    <subcellularLocation>
        <location evidence="13 16">Peroxisome membrane</location>
    </subcellularLocation>
</comment>
<feature type="compositionally biased region" description="Polar residues" evidence="17">
    <location>
        <begin position="29"/>
        <end position="43"/>
    </location>
</feature>
<dbReference type="STRING" id="307972.A0A2G8K1F9"/>
<evidence type="ECO:0000256" key="5">
    <source>
        <dbReference type="ARBA" id="ARBA00022927"/>
    </source>
</evidence>
<feature type="domain" description="Peroxisome membrane anchor protein Pex14p N-terminal" evidence="18">
    <location>
        <begin position="63"/>
        <end position="106"/>
    </location>
</feature>
<dbReference type="Gene3D" id="1.10.10.10">
    <property type="entry name" value="Winged helix-like DNA-binding domain superfamily/Winged helix DNA-binding domain"/>
    <property type="match status" value="1"/>
</dbReference>
<dbReference type="InterPro" id="IPR025655">
    <property type="entry name" value="PEX14"/>
</dbReference>
<dbReference type="FunFam" id="1.10.10.10:FF:000296">
    <property type="entry name" value="Peroxisomal membrane protein PEX14"/>
    <property type="match status" value="1"/>
</dbReference>
<keyword evidence="9 16" id="KW-0472">Membrane</keyword>
<dbReference type="Pfam" id="PF04695">
    <property type="entry name" value="Pex14_N"/>
    <property type="match status" value="1"/>
</dbReference>
<dbReference type="Proteomes" id="UP000230750">
    <property type="component" value="Unassembled WGS sequence"/>
</dbReference>
<feature type="compositionally biased region" description="Low complexity" evidence="17">
    <location>
        <begin position="44"/>
        <end position="53"/>
    </location>
</feature>
<gene>
    <name evidence="19" type="ORF">BSL78_21326</name>
</gene>
<dbReference type="PANTHER" id="PTHR23058">
    <property type="entry name" value="PEROXISOMAL MEMBRANE PROTEIN PEX14"/>
    <property type="match status" value="1"/>
</dbReference>
<evidence type="ECO:0000256" key="11">
    <source>
        <dbReference type="ARBA" id="ARBA00029502"/>
    </source>
</evidence>
<evidence type="ECO:0000256" key="12">
    <source>
        <dbReference type="ARBA" id="ARBA00037847"/>
    </source>
</evidence>
<comment type="similarity">
    <text evidence="1 16">Belongs to the peroxin-14 family.</text>
</comment>
<dbReference type="InterPro" id="IPR036388">
    <property type="entry name" value="WH-like_DNA-bd_sf"/>
</dbReference>
<feature type="region of interest" description="Disordered" evidence="17">
    <location>
        <begin position="1"/>
        <end position="56"/>
    </location>
</feature>
<sequence>MAPDQPSEVDSQSGEQQQATEVQEKRIVTESSTTQDAQADQNMSSGNSTGSGTVDAVYFGPLRENMISTAVKFLQNPQVQSSPLSQRRAFLKKKGLTDEEIRSAIERSGVKEPSPLPSPQGGQQLVQHAGPTGGMMVPGPLPPPPPPPPRTIYARGRDFAAIAIIISGVTYGLYKLFQRFIRPFFSKQRESDKRLQNIEASLVQVNSTLTATVQEIEKSVGLIRATLEKQESQLEQISRDVIASKALASGRGGDGDVSQIRQRITSLKGLMLNRHQFPSTPQQSSIPDWQKKLSTPSQEIGPEKTEENGEDESGEEDESIKKDLQEDLSNGGNVEVEE</sequence>
<evidence type="ECO:0000256" key="16">
    <source>
        <dbReference type="RuleBase" id="RU367032"/>
    </source>
</evidence>
<keyword evidence="6" id="KW-1133">Transmembrane helix</keyword>
<accession>A0A2G8K1F9</accession>
<comment type="caution">
    <text evidence="19">The sequence shown here is derived from an EMBL/GenBank/DDBJ whole genome shotgun (WGS) entry which is preliminary data.</text>
</comment>
<dbReference type="GO" id="GO:0005102">
    <property type="term" value="F:signaling receptor binding"/>
    <property type="evidence" value="ECO:0007669"/>
    <property type="project" value="TreeGrafter"/>
</dbReference>
<organism evidence="19 20">
    <name type="scientific">Stichopus japonicus</name>
    <name type="common">Sea cucumber</name>
    <dbReference type="NCBI Taxonomy" id="307972"/>
    <lineage>
        <taxon>Eukaryota</taxon>
        <taxon>Metazoa</taxon>
        <taxon>Echinodermata</taxon>
        <taxon>Eleutherozoa</taxon>
        <taxon>Echinozoa</taxon>
        <taxon>Holothuroidea</taxon>
        <taxon>Aspidochirotacea</taxon>
        <taxon>Aspidochirotida</taxon>
        <taxon>Stichopodidae</taxon>
        <taxon>Apostichopus</taxon>
    </lineage>
</organism>
<keyword evidence="3" id="KW-0597">Phosphoprotein</keyword>
<evidence type="ECO:0000256" key="9">
    <source>
        <dbReference type="ARBA" id="ARBA00023136"/>
    </source>
</evidence>
<dbReference type="GO" id="GO:0012505">
    <property type="term" value="C:endomembrane system"/>
    <property type="evidence" value="ECO:0007669"/>
    <property type="project" value="UniProtKB-SubCell"/>
</dbReference>
<name>A0A2G8K1F9_STIJA</name>
<feature type="region of interest" description="Disordered" evidence="17">
    <location>
        <begin position="106"/>
        <end position="151"/>
    </location>
</feature>
<dbReference type="PANTHER" id="PTHR23058:SF0">
    <property type="entry name" value="PEROXISOMAL MEMBRANE PROTEIN PEX14"/>
    <property type="match status" value="1"/>
</dbReference>
<dbReference type="AlphaFoldDB" id="A0A2G8K1F9"/>
<keyword evidence="5 16" id="KW-0653">Protein transport</keyword>
<feature type="compositionally biased region" description="Pro residues" evidence="17">
    <location>
        <begin position="139"/>
        <end position="150"/>
    </location>
</feature>
<keyword evidence="7" id="KW-0007">Acetylation</keyword>
<evidence type="ECO:0000313" key="20">
    <source>
        <dbReference type="Proteomes" id="UP000230750"/>
    </source>
</evidence>
<evidence type="ECO:0000259" key="18">
    <source>
        <dbReference type="Pfam" id="PF04695"/>
    </source>
</evidence>